<accession>A0AA46WUR1</accession>
<protein>
    <recommendedName>
        <fullName evidence="3">DUF1330 domain-containing protein</fullName>
    </recommendedName>
</protein>
<name>A0AA46WUR1_RHORH</name>
<dbReference type="Proteomes" id="UP001162740">
    <property type="component" value="Chromosome"/>
</dbReference>
<dbReference type="AlphaFoldDB" id="A0AA46WUR1"/>
<sequence>MAISLCVLLWAKPGMDEAMSAYEDAVLRLVGDHGGRVVQRGVTDGAVQRSVTDGPEGRPREIQFFTFESQDALDGYMNDERRLALADERDRTVARTEMMNVELR</sequence>
<reference evidence="1 2" key="1">
    <citation type="journal article" date="2021" name="Front. Microbiol.">
        <title>Bacterial Transformation of Aromatic Monomers in Softwood Black Liquor.</title>
        <authorList>
            <person name="Navas L.E."/>
            <person name="Dexter G."/>
            <person name="Liu J."/>
            <person name="Levy-Booth D."/>
            <person name="Cho M."/>
            <person name="Jang S.K."/>
            <person name="Mansfield S.D."/>
            <person name="Renneckar S."/>
            <person name="Mohn W.W."/>
            <person name="Eltis L.D."/>
        </authorList>
    </citation>
    <scope>NUCLEOTIDE SEQUENCE [LARGE SCALE GENOMIC DNA]</scope>
    <source>
        <strain evidence="1 2">GD02</strain>
    </source>
</reference>
<organism evidence="1 2">
    <name type="scientific">Rhodococcus rhodochrous</name>
    <dbReference type="NCBI Taxonomy" id="1829"/>
    <lineage>
        <taxon>Bacteria</taxon>
        <taxon>Bacillati</taxon>
        <taxon>Actinomycetota</taxon>
        <taxon>Actinomycetes</taxon>
        <taxon>Mycobacteriales</taxon>
        <taxon>Nocardiaceae</taxon>
        <taxon>Rhodococcus</taxon>
    </lineage>
</organism>
<dbReference type="RefSeq" id="WP_059384702.1">
    <property type="nucleotide sequence ID" value="NZ_CP083974.1"/>
</dbReference>
<proteinExistence type="predicted"/>
<evidence type="ECO:0000313" key="1">
    <source>
        <dbReference type="EMBL" id="UZF44655.1"/>
    </source>
</evidence>
<evidence type="ECO:0000313" key="2">
    <source>
        <dbReference type="Proteomes" id="UP001162740"/>
    </source>
</evidence>
<dbReference type="EMBL" id="CP083974">
    <property type="protein sequence ID" value="UZF44655.1"/>
    <property type="molecule type" value="Genomic_DNA"/>
</dbReference>
<gene>
    <name evidence="1" type="ORF">KUM34_022875</name>
</gene>
<evidence type="ECO:0008006" key="3">
    <source>
        <dbReference type="Google" id="ProtNLM"/>
    </source>
</evidence>
<dbReference type="Gene3D" id="3.30.70.100">
    <property type="match status" value="1"/>
</dbReference>